<gene>
    <name evidence="1" type="ORF">LY89DRAFT_718049</name>
</gene>
<evidence type="ECO:0000313" key="1">
    <source>
        <dbReference type="EMBL" id="KUJ17326.1"/>
    </source>
</evidence>
<dbReference type="RefSeq" id="XP_018071681.1">
    <property type="nucleotide sequence ID" value="XM_018218387.1"/>
</dbReference>
<accession>A0A194XAX7</accession>
<dbReference type="GeneID" id="28828113"/>
<evidence type="ECO:0000313" key="2">
    <source>
        <dbReference type="Proteomes" id="UP000070700"/>
    </source>
</evidence>
<reference evidence="1 2" key="1">
    <citation type="submission" date="2015-10" db="EMBL/GenBank/DDBJ databases">
        <title>Full genome of DAOMC 229536 Phialocephala scopiformis, a fungal endophyte of spruce producing the potent anti-insectan compound rugulosin.</title>
        <authorList>
            <consortium name="DOE Joint Genome Institute"/>
            <person name="Walker A.K."/>
            <person name="Frasz S.L."/>
            <person name="Seifert K.A."/>
            <person name="Miller J.D."/>
            <person name="Mondo S.J."/>
            <person name="Labutti K."/>
            <person name="Lipzen A."/>
            <person name="Dockter R."/>
            <person name="Kennedy M."/>
            <person name="Grigoriev I.V."/>
            <person name="Spatafora J.W."/>
        </authorList>
    </citation>
    <scope>NUCLEOTIDE SEQUENCE [LARGE SCALE GENOMIC DNA]</scope>
    <source>
        <strain evidence="1 2">CBS 120377</strain>
    </source>
</reference>
<dbReference type="AlphaFoldDB" id="A0A194XAX7"/>
<dbReference type="Proteomes" id="UP000070700">
    <property type="component" value="Unassembled WGS sequence"/>
</dbReference>
<keyword evidence="2" id="KW-1185">Reference proteome</keyword>
<dbReference type="EMBL" id="KQ947414">
    <property type="protein sequence ID" value="KUJ17326.1"/>
    <property type="molecule type" value="Genomic_DNA"/>
</dbReference>
<name>A0A194XAX7_MOLSC</name>
<proteinExistence type="predicted"/>
<dbReference type="InParanoid" id="A0A194XAX7"/>
<protein>
    <submittedName>
        <fullName evidence="1">Uncharacterized protein</fullName>
    </submittedName>
</protein>
<organism evidence="1 2">
    <name type="scientific">Mollisia scopiformis</name>
    <name type="common">Conifer needle endophyte fungus</name>
    <name type="synonym">Phialocephala scopiformis</name>
    <dbReference type="NCBI Taxonomy" id="149040"/>
    <lineage>
        <taxon>Eukaryota</taxon>
        <taxon>Fungi</taxon>
        <taxon>Dikarya</taxon>
        <taxon>Ascomycota</taxon>
        <taxon>Pezizomycotina</taxon>
        <taxon>Leotiomycetes</taxon>
        <taxon>Helotiales</taxon>
        <taxon>Mollisiaceae</taxon>
        <taxon>Mollisia</taxon>
    </lineage>
</organism>
<dbReference type="KEGG" id="psco:LY89DRAFT_718049"/>
<sequence length="210" mass="22608">MDDVLETLGLVTTEEDVGATTEELDVLETLGLETTGVLVGATTEELDVLETLGVVTTVVLVADVLRTDVLEVLLDVVAPLLATPAEEEAAQFHSLLCGKRGILLFIGTAISEASSRDSVSRLSSCACRAAIPFATLLCQNVSGYGAVKSSEYLLQKERGRQEREGCERLHGWRWLASNLSGESALFSRGLDFTIYDFEPWLWTLGPSGIG</sequence>